<organism evidence="1 2">
    <name type="scientific">Nonomuraea solani</name>
    <dbReference type="NCBI Taxonomy" id="1144553"/>
    <lineage>
        <taxon>Bacteria</taxon>
        <taxon>Bacillati</taxon>
        <taxon>Actinomycetota</taxon>
        <taxon>Actinomycetes</taxon>
        <taxon>Streptosporangiales</taxon>
        <taxon>Streptosporangiaceae</taxon>
        <taxon>Nonomuraea</taxon>
    </lineage>
</organism>
<reference evidence="1 2" key="1">
    <citation type="submission" date="2016-10" db="EMBL/GenBank/DDBJ databases">
        <authorList>
            <person name="de Groot N.N."/>
        </authorList>
    </citation>
    <scope>NUCLEOTIDE SEQUENCE [LARGE SCALE GENOMIC DNA]</scope>
    <source>
        <strain evidence="1 2">CGMCC 4.7037</strain>
    </source>
</reference>
<dbReference type="Pfam" id="PF04255">
    <property type="entry name" value="DUF433"/>
    <property type="match status" value="1"/>
</dbReference>
<dbReference type="SUPFAM" id="SSF46689">
    <property type="entry name" value="Homeodomain-like"/>
    <property type="match status" value="1"/>
</dbReference>
<evidence type="ECO:0000313" key="2">
    <source>
        <dbReference type="Proteomes" id="UP000236732"/>
    </source>
</evidence>
<sequence length="76" mass="8738">MNFDRITVEPDKLEGKPTIRGLRITVETVVRLVAAGWTFDEILSDYPDLEREDIKQGLEYAAASTNVHFYRLREPA</sequence>
<accession>A0A1H6EUX3</accession>
<dbReference type="PANTHER" id="PTHR34849">
    <property type="entry name" value="SSL5025 PROTEIN"/>
    <property type="match status" value="1"/>
</dbReference>
<dbReference type="Proteomes" id="UP000236732">
    <property type="component" value="Unassembled WGS sequence"/>
</dbReference>
<dbReference type="InterPro" id="IPR009057">
    <property type="entry name" value="Homeodomain-like_sf"/>
</dbReference>
<dbReference type="RefSeq" id="WP_103961631.1">
    <property type="nucleotide sequence ID" value="NZ_FNVT01000016.1"/>
</dbReference>
<protein>
    <submittedName>
        <fullName evidence="1">Uncharacterized conserved protein, DUF433 family</fullName>
    </submittedName>
</protein>
<name>A0A1H6EUX3_9ACTN</name>
<dbReference type="OrthoDB" id="200074at2"/>
<proteinExistence type="predicted"/>
<dbReference type="InterPro" id="IPR007367">
    <property type="entry name" value="DUF433"/>
</dbReference>
<dbReference type="EMBL" id="FNVT01000016">
    <property type="protein sequence ID" value="SEH00484.1"/>
    <property type="molecule type" value="Genomic_DNA"/>
</dbReference>
<dbReference type="Gene3D" id="1.10.10.10">
    <property type="entry name" value="Winged helix-like DNA-binding domain superfamily/Winged helix DNA-binding domain"/>
    <property type="match status" value="1"/>
</dbReference>
<dbReference type="PANTHER" id="PTHR34849:SF3">
    <property type="entry name" value="SSR2962 PROTEIN"/>
    <property type="match status" value="1"/>
</dbReference>
<keyword evidence="2" id="KW-1185">Reference proteome</keyword>
<gene>
    <name evidence="1" type="ORF">SAMN05444920_116219</name>
</gene>
<evidence type="ECO:0000313" key="1">
    <source>
        <dbReference type="EMBL" id="SEH00484.1"/>
    </source>
</evidence>
<dbReference type="InterPro" id="IPR036388">
    <property type="entry name" value="WH-like_DNA-bd_sf"/>
</dbReference>
<dbReference type="AlphaFoldDB" id="A0A1H6EUX3"/>